<dbReference type="InterPro" id="IPR056169">
    <property type="entry name" value="HB_ELP1"/>
</dbReference>
<proteinExistence type="inferred from homology"/>
<evidence type="ECO:0000313" key="14">
    <source>
        <dbReference type="Proteomes" id="UP000007875"/>
    </source>
</evidence>
<evidence type="ECO:0000256" key="3">
    <source>
        <dbReference type="ARBA" id="ARBA00022490"/>
    </source>
</evidence>
<dbReference type="InterPro" id="IPR015943">
    <property type="entry name" value="WD40/YVTN_repeat-like_dom_sf"/>
</dbReference>
<feature type="region of interest" description="Disordered" evidence="7">
    <location>
        <begin position="1164"/>
        <end position="1195"/>
    </location>
</feature>
<reference evidence="13" key="2">
    <citation type="submission" date="2025-08" db="UniProtKB">
        <authorList>
            <consortium name="Ensembl"/>
        </authorList>
    </citation>
    <scope>IDENTIFICATION</scope>
</reference>
<dbReference type="InterPro" id="IPR036322">
    <property type="entry name" value="WD40_repeat_dom_sf"/>
</dbReference>
<evidence type="ECO:0000256" key="2">
    <source>
        <dbReference type="ARBA" id="ARBA00006086"/>
    </source>
</evidence>
<evidence type="ECO:0000256" key="7">
    <source>
        <dbReference type="SAM" id="MobiDB-lite"/>
    </source>
</evidence>
<evidence type="ECO:0000256" key="5">
    <source>
        <dbReference type="ARBA" id="ARBA00029535"/>
    </source>
</evidence>
<evidence type="ECO:0000256" key="4">
    <source>
        <dbReference type="ARBA" id="ARBA00022694"/>
    </source>
</evidence>
<sequence length="1320" mass="148911">MKNLKLQYQNFIKIEPNSVYLTTDTEANKLYTCTTNSIFGYDLLSFKQVFELNLSKKDLTPNGEVEITGLQFMLGEEKLCVSLKHGDIVLCSTVDGEIECVGTLDCEVESMVWSPDQEIVLFITNRATAVAMTHDFDPIAEIEVGADTFGEGEFINVGWGKKETQFQGSIGKFVPGKENVDTGIVIDDCKIKIVWRSDGQYFAVSSVENGSRKLRTWNRDCVLQYTSEGINGLESSLAWKPTGSLIASTQMKAHRHDVVFFELNGLQHGEFTLKFERNSVDILKLEWNADSSVLMVLGEDRKGSNGPESKKTYLQLWASTNYHWGMKQSLIFNENVNFASWDVENPFDLHILLQNGEYYKYTWSWEVDSSDASTENDGSYVAVVDGCNLKLTPFKYMNTPPPMCAYQYKFKSSVKTVTFLQDFSTPDNLCVLTEDNALFVFSKEGNFTDNDVETEMVAAGGKGFKTTVGILKLSAKFMLSQEVKGFNLQELRHLVWVDQFTLVAVSSQTHSDVICIFTLDFVKSSYVCEPIKQVSGQIVAVCSVHIPEKGSFTIVQMHDGNVVKYEIPTLYQEPWLDSRGSPVVLSNICSKMRVCSFKNPSDDEPTYVLLSLSAQKQLFLNNTVISRECTSFAIHNEYVLYTTSSHKLICISRSSDISDLEKQHSNAAFSTDHQISCCISRTVERGSTIVTVTPNDTKVVVQMPRGNLELIHPRPLVLSVVKRAIDGICYKDAFVLMRKHRLNMNLLYDHAPGLFMGHVNEFIAQLDSVDYLNLFLSELKDENVTETMYSQYYPNTKLGIPGLLTTSVNNNKVNLICEKILTVLNAKENNKYFLSVLTAYVRKIPANIDQALGKIRDLKENSNSTLVADGLRHLHVMVEGRVLYREALATYDLELALMVAQVSNDDPKEYMPFLNKLQQMELNHRNYEIDMFLKKFSHALVNISKCPDRFADCIELVKAHNLHREALRLFGRFTPQYKEISNLYAEFLTSKHAYEEAGFILARCDNHKRAIKCFVASCNWQHALHSASHLNYSTEEHTLANSLANALMDKSRFLEAANILDREAKDPVSSIQALIKGRHWEDTLNMIRTHKLLDLVDSCVLPAIQEAMREMETSIKTYSEQFERYFNRLLVVREIKKQKQLHAMMYGEGDGDLESDIASDFGSTVTGSSRSSASSRASGRTAKSRRKQERKRFSLREGSRFEEEGLLQALKESLTSLSTLRCPLQSLLLHASLFHMDKEAESLQSLYHAARSVSSKNIPNIWVLPDSTSLNATGPQSTVNSILSSRVGSTAGEPQSFADLEVFIPPSVDLKTKFGMHLFE</sequence>
<dbReference type="InterPro" id="IPR056164">
    <property type="entry name" value="Beta-prop_ELP1_1st"/>
</dbReference>
<dbReference type="PIRSF" id="PIRSF017233">
    <property type="entry name" value="IKAP"/>
    <property type="match status" value="1"/>
</dbReference>
<keyword evidence="3 6" id="KW-0963">Cytoplasm</keyword>
<accession>H2YH46</accession>
<evidence type="ECO:0000259" key="9">
    <source>
        <dbReference type="Pfam" id="PF23797"/>
    </source>
</evidence>
<evidence type="ECO:0000313" key="13">
    <source>
        <dbReference type="Ensembl" id="ENSCSAVP00000004645.1"/>
    </source>
</evidence>
<evidence type="ECO:0000256" key="6">
    <source>
        <dbReference type="PIRNR" id="PIRNR017233"/>
    </source>
</evidence>
<dbReference type="InParanoid" id="H2YH46"/>
<dbReference type="SUPFAM" id="SSF82171">
    <property type="entry name" value="DPP6 N-terminal domain-like"/>
    <property type="match status" value="1"/>
</dbReference>
<dbReference type="Ensembl" id="ENSCSAVT00000004712.1">
    <property type="protein sequence ID" value="ENSCSAVP00000004645.1"/>
    <property type="gene ID" value="ENSCSAVG00000002771.1"/>
</dbReference>
<dbReference type="GO" id="GO:0033588">
    <property type="term" value="C:elongator holoenzyme complex"/>
    <property type="evidence" value="ECO:0007669"/>
    <property type="project" value="InterPro"/>
</dbReference>
<reference evidence="14" key="1">
    <citation type="submission" date="2003-08" db="EMBL/GenBank/DDBJ databases">
        <authorList>
            <person name="Birren B."/>
            <person name="Nusbaum C."/>
            <person name="Abebe A."/>
            <person name="Abouelleil A."/>
            <person name="Adekoya E."/>
            <person name="Ait-zahra M."/>
            <person name="Allen N."/>
            <person name="Allen T."/>
            <person name="An P."/>
            <person name="Anderson M."/>
            <person name="Anderson S."/>
            <person name="Arachchi H."/>
            <person name="Armbruster J."/>
            <person name="Bachantsang P."/>
            <person name="Baldwin J."/>
            <person name="Barry A."/>
            <person name="Bayul T."/>
            <person name="Blitshsteyn B."/>
            <person name="Bloom T."/>
            <person name="Blye J."/>
            <person name="Boguslavskiy L."/>
            <person name="Borowsky M."/>
            <person name="Boukhgalter B."/>
            <person name="Brunache A."/>
            <person name="Butler J."/>
            <person name="Calixte N."/>
            <person name="Calvo S."/>
            <person name="Camarata J."/>
            <person name="Campo K."/>
            <person name="Chang J."/>
            <person name="Cheshatsang Y."/>
            <person name="Citroen M."/>
            <person name="Collymore A."/>
            <person name="Considine T."/>
            <person name="Cook A."/>
            <person name="Cooke P."/>
            <person name="Corum B."/>
            <person name="Cuomo C."/>
            <person name="David R."/>
            <person name="Dawoe T."/>
            <person name="Degray S."/>
            <person name="Dodge S."/>
            <person name="Dooley K."/>
            <person name="Dorje P."/>
            <person name="Dorjee K."/>
            <person name="Dorris L."/>
            <person name="Duffey N."/>
            <person name="Dupes A."/>
            <person name="Elkins T."/>
            <person name="Engels R."/>
            <person name="Erickson J."/>
            <person name="Farina A."/>
            <person name="Faro S."/>
            <person name="Ferreira P."/>
            <person name="Fischer H."/>
            <person name="Fitzgerald M."/>
            <person name="Foley K."/>
            <person name="Gage D."/>
            <person name="Galagan J."/>
            <person name="Gearin G."/>
            <person name="Gnerre S."/>
            <person name="Gnirke A."/>
            <person name="Goyette A."/>
            <person name="Graham J."/>
            <person name="Grandbois E."/>
            <person name="Gyaltsen K."/>
            <person name="Hafez N."/>
            <person name="Hagopian D."/>
            <person name="Hagos B."/>
            <person name="Hall J."/>
            <person name="Hatcher B."/>
            <person name="Heller A."/>
            <person name="Higgins H."/>
            <person name="Honan T."/>
            <person name="Horn A."/>
            <person name="Houde N."/>
            <person name="Hughes L."/>
            <person name="Hulme W."/>
            <person name="Husby E."/>
            <person name="Iliev I."/>
            <person name="Jaffe D."/>
            <person name="Jones C."/>
            <person name="Kamal M."/>
            <person name="Kamat A."/>
            <person name="Kamvysselis M."/>
            <person name="Karlsson E."/>
            <person name="Kells C."/>
            <person name="Kieu A."/>
            <person name="Kisner P."/>
            <person name="Kodira C."/>
            <person name="Kulbokas E."/>
            <person name="Labutti K."/>
            <person name="Lama D."/>
            <person name="Landers T."/>
            <person name="Leger J."/>
            <person name="Levine S."/>
            <person name="Lewis D."/>
            <person name="Lewis T."/>
            <person name="Lindblad-toh K."/>
            <person name="Liu X."/>
            <person name="Lokyitsang T."/>
            <person name="Lokyitsang Y."/>
            <person name="Lucien O."/>
            <person name="Lui A."/>
            <person name="Ma L.J."/>
            <person name="Mabbitt R."/>
            <person name="Macdonald J."/>
            <person name="Maclean C."/>
            <person name="Major J."/>
            <person name="Manning J."/>
            <person name="Marabella R."/>
            <person name="Maru K."/>
            <person name="Matthews C."/>
            <person name="Mauceli E."/>
            <person name="Mccarthy M."/>
            <person name="Mcdonough S."/>
            <person name="Mcghee T."/>
            <person name="Meldrim J."/>
            <person name="Meneus L."/>
            <person name="Mesirov J."/>
            <person name="Mihalev A."/>
            <person name="Mihova T."/>
            <person name="Mikkelsen T."/>
            <person name="Mlenga V."/>
            <person name="Moru K."/>
            <person name="Mozes J."/>
            <person name="Mulrain L."/>
            <person name="Munson G."/>
            <person name="Naylor J."/>
            <person name="Newes C."/>
            <person name="Nguyen C."/>
            <person name="Nguyen N."/>
            <person name="Nguyen T."/>
            <person name="Nicol R."/>
            <person name="Nielsen C."/>
            <person name="Nizzari M."/>
            <person name="Norbu C."/>
            <person name="Norbu N."/>
            <person name="O'donnell P."/>
            <person name="Okoawo O."/>
            <person name="O'leary S."/>
            <person name="Omotosho B."/>
            <person name="O'neill K."/>
            <person name="Osman S."/>
            <person name="Parker S."/>
            <person name="Perrin D."/>
            <person name="Phunkhang P."/>
            <person name="Piqani B."/>
            <person name="Purcell S."/>
            <person name="Rachupka T."/>
            <person name="Ramasamy U."/>
            <person name="Rameau R."/>
            <person name="Ray V."/>
            <person name="Raymond C."/>
            <person name="Retta R."/>
            <person name="Richardson S."/>
            <person name="Rise C."/>
            <person name="Rodriguez J."/>
            <person name="Rogers J."/>
            <person name="Rogov P."/>
            <person name="Rutman M."/>
            <person name="Schupbach R."/>
            <person name="Seaman C."/>
            <person name="Settipalli S."/>
            <person name="Sharpe T."/>
            <person name="Sheridan J."/>
            <person name="Sherpa N."/>
            <person name="Shi J."/>
            <person name="Smirnov S."/>
            <person name="Smith C."/>
            <person name="Sougnez C."/>
            <person name="Spencer B."/>
            <person name="Stalker J."/>
            <person name="Stange-thomann N."/>
            <person name="Stavropoulos S."/>
            <person name="Stetson K."/>
            <person name="Stone C."/>
            <person name="Stone S."/>
            <person name="Stubbs M."/>
            <person name="Talamas J."/>
            <person name="Tchuinga P."/>
            <person name="Tenzing P."/>
            <person name="Tesfaye S."/>
            <person name="Theodore J."/>
            <person name="Thoulutsang Y."/>
            <person name="Topham K."/>
            <person name="Towey S."/>
            <person name="Tsamla T."/>
            <person name="Tsomo N."/>
            <person name="Vallee D."/>
            <person name="Vassiliev H."/>
            <person name="Venkataraman V."/>
            <person name="Vinson J."/>
            <person name="Vo A."/>
            <person name="Wade C."/>
            <person name="Wang S."/>
            <person name="Wangchuk T."/>
            <person name="Wangdi T."/>
            <person name="Whittaker C."/>
            <person name="Wilkinson J."/>
            <person name="Wu Y."/>
            <person name="Wyman D."/>
            <person name="Yadav S."/>
            <person name="Yang S."/>
            <person name="Yang X."/>
            <person name="Yeager S."/>
            <person name="Yee E."/>
            <person name="Young G."/>
            <person name="Zainoun J."/>
            <person name="Zembeck L."/>
            <person name="Zimmer A."/>
            <person name="Zody M."/>
            <person name="Lander E."/>
        </authorList>
    </citation>
    <scope>NUCLEOTIDE SEQUENCE [LARGE SCALE GENOMIC DNA]</scope>
</reference>
<evidence type="ECO:0000256" key="1">
    <source>
        <dbReference type="ARBA" id="ARBA00005043"/>
    </source>
</evidence>
<dbReference type="InterPro" id="IPR056166">
    <property type="entry name" value="TPR_ELP1"/>
</dbReference>
<comment type="pathway">
    <text evidence="1">tRNA modification; 5-methoxycarbonylmethyl-2-thiouridine-tRNA biosynthesis.</text>
</comment>
<dbReference type="STRING" id="51511.ENSCSAVP00000004645"/>
<feature type="domain" description="ELP1 TPR" evidence="10">
    <location>
        <begin position="926"/>
        <end position="1081"/>
    </location>
</feature>
<dbReference type="PANTHER" id="PTHR12747:SF0">
    <property type="entry name" value="ELONGATOR COMPLEX PROTEIN 1"/>
    <property type="match status" value="1"/>
</dbReference>
<dbReference type="eggNOG" id="KOG1920">
    <property type="taxonomic scope" value="Eukaryota"/>
</dbReference>
<dbReference type="GO" id="GO:0000049">
    <property type="term" value="F:tRNA binding"/>
    <property type="evidence" value="ECO:0007669"/>
    <property type="project" value="TreeGrafter"/>
</dbReference>
<dbReference type="InterPro" id="IPR006849">
    <property type="entry name" value="Elp1"/>
</dbReference>
<dbReference type="GO" id="GO:0005634">
    <property type="term" value="C:nucleus"/>
    <property type="evidence" value="ECO:0007669"/>
    <property type="project" value="UniProtKB-SubCell"/>
</dbReference>
<evidence type="ECO:0000259" key="11">
    <source>
        <dbReference type="Pfam" id="PF23925"/>
    </source>
</evidence>
<dbReference type="Pfam" id="PF23925">
    <property type="entry name" value="A-sol_ELP1"/>
    <property type="match status" value="1"/>
</dbReference>
<dbReference type="HOGENOM" id="CLU_001477_0_0_1"/>
<dbReference type="Gene3D" id="2.130.10.10">
    <property type="entry name" value="YVTN repeat-like/Quinoprotein amine dehydrogenase"/>
    <property type="match status" value="1"/>
</dbReference>
<feature type="compositionally biased region" description="Low complexity" evidence="7">
    <location>
        <begin position="1164"/>
        <end position="1181"/>
    </location>
</feature>
<dbReference type="Pfam" id="PF23797">
    <property type="entry name" value="Beta-prop_ELP1_2nd"/>
    <property type="match status" value="1"/>
</dbReference>
<feature type="domain" description="ELP1 three-helical bundle" evidence="12">
    <location>
        <begin position="1094"/>
        <end position="1261"/>
    </location>
</feature>
<keyword evidence="4" id="KW-0819">tRNA processing</keyword>
<dbReference type="SUPFAM" id="SSF50978">
    <property type="entry name" value="WD40 repeat-like"/>
    <property type="match status" value="1"/>
</dbReference>
<dbReference type="Proteomes" id="UP000007875">
    <property type="component" value="Unassembled WGS sequence"/>
</dbReference>
<dbReference type="PANTHER" id="PTHR12747">
    <property type="entry name" value="ELONGATOR COMPLEX PROTEIN 1"/>
    <property type="match status" value="1"/>
</dbReference>
<feature type="domain" description="ELP1 N-terminal second beta-propeller" evidence="9">
    <location>
        <begin position="383"/>
        <end position="690"/>
    </location>
</feature>
<feature type="domain" description="ELP1 alpha-solenoid" evidence="11">
    <location>
        <begin position="714"/>
        <end position="917"/>
    </location>
</feature>
<keyword evidence="14" id="KW-1185">Reference proteome</keyword>
<evidence type="ECO:0000259" key="8">
    <source>
        <dbReference type="Pfam" id="PF04762"/>
    </source>
</evidence>
<comment type="subcellular location">
    <subcellularLocation>
        <location evidence="6">Cytoplasm</location>
    </subcellularLocation>
    <subcellularLocation>
        <location evidence="6">Nucleus</location>
    </subcellularLocation>
</comment>
<comment type="function">
    <text evidence="6">Component of the elongator complex which is required for multiple tRNA modifications, including mcm5U (5-methoxycarbonylmethyl uridine), mcm5s2U (5-methoxycarbonylmethyl-2-thiouridine), and ncm5U (5-carbamoylmethyl uridine). The elongator complex catalyzes formation of carboxymethyluridine in the wobble base at position 34 in tRNAs.</text>
</comment>
<dbReference type="GO" id="GO:0005829">
    <property type="term" value="C:cytosol"/>
    <property type="evidence" value="ECO:0007669"/>
    <property type="project" value="TreeGrafter"/>
</dbReference>
<dbReference type="OMA" id="WRESLYC"/>
<organism evidence="13 14">
    <name type="scientific">Ciona savignyi</name>
    <name type="common">Pacific transparent sea squirt</name>
    <dbReference type="NCBI Taxonomy" id="51511"/>
    <lineage>
        <taxon>Eukaryota</taxon>
        <taxon>Metazoa</taxon>
        <taxon>Chordata</taxon>
        <taxon>Tunicata</taxon>
        <taxon>Ascidiacea</taxon>
        <taxon>Phlebobranchia</taxon>
        <taxon>Cionidae</taxon>
        <taxon>Ciona</taxon>
    </lineage>
</organism>
<dbReference type="FunCoup" id="H2YH46">
    <property type="interactions" value="438"/>
</dbReference>
<evidence type="ECO:0000259" key="12">
    <source>
        <dbReference type="Pfam" id="PF23936"/>
    </source>
</evidence>
<dbReference type="Pfam" id="PF23936">
    <property type="entry name" value="HB_ELP1"/>
    <property type="match status" value="1"/>
</dbReference>
<keyword evidence="6" id="KW-0539">Nucleus</keyword>
<protein>
    <recommendedName>
        <fullName evidence="5 6">Elongator complex protein 1</fullName>
    </recommendedName>
</protein>
<name>H2YH46_CIOSA</name>
<dbReference type="Pfam" id="PF04762">
    <property type="entry name" value="Beta-prop_ELP1_1st"/>
    <property type="match status" value="1"/>
</dbReference>
<reference evidence="13" key="3">
    <citation type="submission" date="2025-09" db="UniProtKB">
        <authorList>
            <consortium name="Ensembl"/>
        </authorList>
    </citation>
    <scope>IDENTIFICATION</scope>
</reference>
<comment type="similarity">
    <text evidence="2 6">Belongs to the ELP1/IKA1 family.</text>
</comment>
<evidence type="ECO:0000259" key="10">
    <source>
        <dbReference type="Pfam" id="PF23878"/>
    </source>
</evidence>
<dbReference type="Pfam" id="PF23878">
    <property type="entry name" value="TPR_ELP1"/>
    <property type="match status" value="1"/>
</dbReference>
<dbReference type="InterPro" id="IPR056165">
    <property type="entry name" value="Beta-prop_ELP1_2nd"/>
</dbReference>
<dbReference type="InterPro" id="IPR056167">
    <property type="entry name" value="A-sol_ELP1"/>
</dbReference>
<feature type="domain" description="ELP1 first N-terminal beta-propeller" evidence="8">
    <location>
        <begin position="1"/>
        <end position="343"/>
    </location>
</feature>
<dbReference type="GO" id="GO:0002926">
    <property type="term" value="P:tRNA wobble base 5-methoxycarbonylmethyl-2-thiouridinylation"/>
    <property type="evidence" value="ECO:0007669"/>
    <property type="project" value="TreeGrafter"/>
</dbReference>
<dbReference type="GeneTree" id="ENSGT00390000013344"/>
<dbReference type="UniPathway" id="UPA00988"/>